<organism evidence="5 6">
    <name type="scientific">Dermatophagoides pteronyssinus</name>
    <name type="common">European house dust mite</name>
    <dbReference type="NCBI Taxonomy" id="6956"/>
    <lineage>
        <taxon>Eukaryota</taxon>
        <taxon>Metazoa</taxon>
        <taxon>Ecdysozoa</taxon>
        <taxon>Arthropoda</taxon>
        <taxon>Chelicerata</taxon>
        <taxon>Arachnida</taxon>
        <taxon>Acari</taxon>
        <taxon>Acariformes</taxon>
        <taxon>Sarcoptiformes</taxon>
        <taxon>Astigmata</taxon>
        <taxon>Psoroptidia</taxon>
        <taxon>Analgoidea</taxon>
        <taxon>Pyroglyphidae</taxon>
        <taxon>Dermatophagoidinae</taxon>
        <taxon>Dermatophagoides</taxon>
    </lineage>
</organism>
<proteinExistence type="predicted"/>
<dbReference type="CDD" id="cd00590">
    <property type="entry name" value="RRM_SF"/>
    <property type="match status" value="1"/>
</dbReference>
<accession>A0ABQ8J583</accession>
<reference evidence="5 6" key="2">
    <citation type="journal article" date="2022" name="Mol. Biol. Evol.">
        <title>Comparative Genomics Reveals Insights into the Divergent Evolution of Astigmatic Mites and Household Pest Adaptations.</title>
        <authorList>
            <person name="Xiong Q."/>
            <person name="Wan A.T."/>
            <person name="Liu X."/>
            <person name="Fung C.S."/>
            <person name="Xiao X."/>
            <person name="Malainual N."/>
            <person name="Hou J."/>
            <person name="Wang L."/>
            <person name="Wang M."/>
            <person name="Yang K.Y."/>
            <person name="Cui Y."/>
            <person name="Leung E.L."/>
            <person name="Nong W."/>
            <person name="Shin S.K."/>
            <person name="Au S.W."/>
            <person name="Jeong K.Y."/>
            <person name="Chew F.T."/>
            <person name="Hui J.H."/>
            <person name="Leung T.F."/>
            <person name="Tungtrongchitr A."/>
            <person name="Zhong N."/>
            <person name="Liu Z."/>
            <person name="Tsui S.K."/>
        </authorList>
    </citation>
    <scope>NUCLEOTIDE SEQUENCE [LARGE SCALE GENOMIC DNA]</scope>
    <source>
        <strain evidence="5">Derp</strain>
    </source>
</reference>
<dbReference type="InterPro" id="IPR012677">
    <property type="entry name" value="Nucleotide-bd_a/b_plait_sf"/>
</dbReference>
<sequence>MPPDVHIEQQTSLSQYRHLSSPPSPSSSPSSSSSSLSSSSTTTSISVKERCSMSEQTDINIAGCSIINGQSESIYMQRYQALRDAGFDETTANKYSPLYSSVNEVIDAILSQSLNDNSTINDGRTLLANKGKDDNSYSSAIYSNGDNKSSTIMTYNDISPLAAAELLSQSTDSISINKTNNNNNLIMECIHGQSPPLSKRFLCMAIGDSNGSVIDSNDLIVCSPIESYHHDQHFNANGNYSSLSNCIGNIHQKSLMKKAIISSESPELSIDHHRSNGNNLIVTMLKDGLLEDSNDEITLEDDVGLLADGQNGNGSPSASSSLSSGISSSFFMDTSSSSPSSFSSLSSSISISPPSNQSIVANFENHHHHNHHQQPHSINNNKGNHHQTLSNDNGTLISLFLSKQQKSSNNNNVENNGKIKSTSAKTITTIMNDSNDIIISNGYNNNNHMHNGINNNNNNNNNNNETNDLNCETFSFSLDNLSISSSSSTSSSSSSNTTTMKSNQQRNDERSFDGLLDHHHSMIIGNNKLSYNSNNRSSIKVYGNGNDSSEDSHHHYQQNNDCKSLHPVNGNSSDNVSVVEPNSFNDTGFISGVDGCHHNRNHLHFPSTTIMTIDKLNVDGSCCNDLLFDNHDQHNHKTTNDFMMKSCQPMTFAAGGGGGCRNSDDTLNDLLGYLNLQQQQLFTNNQPQQQLHGNNFDLRNRSMLATVSTATSSPPLSSVSSNSLSTTTNNNNDVITSSKSSSFDENGVNLKNTAADIFNNVENNTTATIVGVLNEMNNHYHTHHHHHHQNNNNNCNNKNNYNNISNNLNLFSSSTPSSSSSPVSMNTTSTSLLIDTFNTMNDSIFNHNCSSESVNTLEQQHHQLNHNRSPNNYHQHQHHHHSQQQQQYHTFLSAASNHHPNHQKQQPRTFADIAASSLNGHHNNGIGGNTGTNNGNNVLNGGGVGSNNIDLVDSSSFLNLLDSSSHKSFNGSNNGSSNGYFNAFTSSSNISVNNPMQSFYDQFNADQNGLNKKYYRKQQQHQQQQQQTQVLNFRAMGASPLSPSMSMNDANKLLKSGQIKESQLGFIRSPNGSLTITDCGGHIGIGDNGFESNGITMNENSQSSSRPTNLMGYKGLWVCNVSPEVGLHYLKRRFRRYGHFTGIQTFERRATNGTNIVFVHYDNPNSPVEAIIALHNYNGQDLCADPNEPLKLRFAPSMEQSRAGQLPTLEQARKIVEKSGECFNWRLSSGCHRGQRCHLKHISINKEIDSQPWVKALKKKINET</sequence>
<feature type="region of interest" description="Disordered" evidence="3">
    <location>
        <begin position="541"/>
        <end position="562"/>
    </location>
</feature>
<feature type="region of interest" description="Disordered" evidence="3">
    <location>
        <begin position="854"/>
        <end position="888"/>
    </location>
</feature>
<gene>
    <name evidence="5" type="primary">CNOT1_4</name>
    <name evidence="5" type="ORF">DERP_010470</name>
</gene>
<dbReference type="PROSITE" id="PS50102">
    <property type="entry name" value="RRM"/>
    <property type="match status" value="1"/>
</dbReference>
<feature type="region of interest" description="Disordered" evidence="3">
    <location>
        <begin position="709"/>
        <end position="746"/>
    </location>
</feature>
<reference evidence="5 6" key="1">
    <citation type="journal article" date="2018" name="J. Allergy Clin. Immunol.">
        <title>High-quality assembly of Dermatophagoides pteronyssinus genome and transcriptome reveals a wide range of novel allergens.</title>
        <authorList>
            <person name="Liu X.Y."/>
            <person name="Yang K.Y."/>
            <person name="Wang M.Q."/>
            <person name="Kwok J.S."/>
            <person name="Zeng X."/>
            <person name="Yang Z."/>
            <person name="Xiao X.J."/>
            <person name="Lau C.P."/>
            <person name="Li Y."/>
            <person name="Huang Z.M."/>
            <person name="Ba J.G."/>
            <person name="Yim A.K."/>
            <person name="Ouyang C.Y."/>
            <person name="Ngai S.M."/>
            <person name="Chan T.F."/>
            <person name="Leung E.L."/>
            <person name="Liu L."/>
            <person name="Liu Z.G."/>
            <person name="Tsui S.K."/>
        </authorList>
    </citation>
    <scope>NUCLEOTIDE SEQUENCE [LARGE SCALE GENOMIC DNA]</scope>
    <source>
        <strain evidence="5">Derp</strain>
    </source>
</reference>
<keyword evidence="6" id="KW-1185">Reference proteome</keyword>
<keyword evidence="1 2" id="KW-0694">RNA-binding</keyword>
<feature type="region of interest" description="Disordered" evidence="3">
    <location>
        <begin position="485"/>
        <end position="507"/>
    </location>
</feature>
<feature type="compositionally biased region" description="Low complexity" evidence="3">
    <location>
        <begin position="709"/>
        <end position="732"/>
    </location>
</feature>
<feature type="compositionally biased region" description="Polar residues" evidence="3">
    <location>
        <begin position="8"/>
        <end position="18"/>
    </location>
</feature>
<dbReference type="InterPro" id="IPR035979">
    <property type="entry name" value="RBD_domain_sf"/>
</dbReference>
<dbReference type="InterPro" id="IPR000504">
    <property type="entry name" value="RRM_dom"/>
</dbReference>
<evidence type="ECO:0000256" key="3">
    <source>
        <dbReference type="SAM" id="MobiDB-lite"/>
    </source>
</evidence>
<evidence type="ECO:0000256" key="1">
    <source>
        <dbReference type="ARBA" id="ARBA00022884"/>
    </source>
</evidence>
<feature type="region of interest" description="Disordered" evidence="3">
    <location>
        <begin position="367"/>
        <end position="392"/>
    </location>
</feature>
<dbReference type="EMBL" id="NJHN03000075">
    <property type="protein sequence ID" value="KAH9417655.1"/>
    <property type="molecule type" value="Genomic_DNA"/>
</dbReference>
<feature type="compositionally biased region" description="Low complexity" evidence="3">
    <location>
        <begin position="27"/>
        <end position="44"/>
    </location>
</feature>
<feature type="region of interest" description="Disordered" evidence="3">
    <location>
        <begin position="917"/>
        <end position="939"/>
    </location>
</feature>
<evidence type="ECO:0000256" key="2">
    <source>
        <dbReference type="PROSITE-ProRule" id="PRU00176"/>
    </source>
</evidence>
<feature type="region of interest" description="Disordered" evidence="3">
    <location>
        <begin position="1"/>
        <end position="51"/>
    </location>
</feature>
<feature type="compositionally biased region" description="Polar residues" evidence="3">
    <location>
        <begin position="733"/>
        <end position="746"/>
    </location>
</feature>
<evidence type="ECO:0000313" key="6">
    <source>
        <dbReference type="Proteomes" id="UP000887458"/>
    </source>
</evidence>
<evidence type="ECO:0000313" key="5">
    <source>
        <dbReference type="EMBL" id="KAH9417655.1"/>
    </source>
</evidence>
<comment type="caution">
    <text evidence="5">The sequence shown here is derived from an EMBL/GenBank/DDBJ whole genome shotgun (WGS) entry which is preliminary data.</text>
</comment>
<dbReference type="SUPFAM" id="SSF54928">
    <property type="entry name" value="RNA-binding domain, RBD"/>
    <property type="match status" value="1"/>
</dbReference>
<dbReference type="Gene3D" id="3.30.70.330">
    <property type="match status" value="1"/>
</dbReference>
<protein>
    <submittedName>
        <fullName evidence="5">CCR4-NOT transcription complex subunit 1</fullName>
    </submittedName>
</protein>
<evidence type="ECO:0000259" key="4">
    <source>
        <dbReference type="PROSITE" id="PS50102"/>
    </source>
</evidence>
<feature type="compositionally biased region" description="Low complexity" evidence="3">
    <location>
        <begin position="485"/>
        <end position="499"/>
    </location>
</feature>
<feature type="domain" description="RRM" evidence="4">
    <location>
        <begin position="1114"/>
        <end position="1197"/>
    </location>
</feature>
<dbReference type="Proteomes" id="UP000887458">
    <property type="component" value="Unassembled WGS sequence"/>
</dbReference>
<name>A0ABQ8J583_DERPT</name>